<dbReference type="EC" id="3.1.3.18" evidence="4"/>
<sequence length="327" mass="36400">MIKNLILDWSGTLVDDFSATLIATNEVFKVHGMPPFSADDFRRDFRLPYPEFYQEFLPGKPLEDLEVLFKEAFREAESLVQPLEQTLGFLESAREKGLRLFVLSSMNEEALMRQAEDFGLSKFFEEIYAGVLDKREKIGEITRLHGLVPFHTAYVGDMVHDVHAAQAGGLHSVALLSGYDPVERLAAAKPQIILPHVGELVGLCSPAAVAPIRPDIVVRKLRLPICIGVPPEERAKPQELKVSLVIETLEGLAELSDDLERTIDYFAVSEAVKALASERPRKLIETFAEEVAQMVLRDFGAAGVKVEVEKPILTNCEGVVVSYEGRR</sequence>
<dbReference type="InterPro" id="IPR043133">
    <property type="entry name" value="GTP-CH-I_C/QueF"/>
</dbReference>
<dbReference type="InterPro" id="IPR036412">
    <property type="entry name" value="HAD-like_sf"/>
</dbReference>
<dbReference type="SMART" id="SM00905">
    <property type="entry name" value="FolB"/>
    <property type="match status" value="1"/>
</dbReference>
<dbReference type="Gene3D" id="1.10.150.240">
    <property type="entry name" value="Putative phosphatase, domain 2"/>
    <property type="match status" value="1"/>
</dbReference>
<dbReference type="PANTHER" id="PTHR43434:SF1">
    <property type="entry name" value="PHOSPHOGLYCOLATE PHOSPHATASE"/>
    <property type="match status" value="1"/>
</dbReference>
<keyword evidence="7" id="KW-1185">Reference proteome</keyword>
<dbReference type="InterPro" id="IPR006157">
    <property type="entry name" value="FolB_dom"/>
</dbReference>
<dbReference type="GO" id="GO:0005829">
    <property type="term" value="C:cytosol"/>
    <property type="evidence" value="ECO:0007669"/>
    <property type="project" value="TreeGrafter"/>
</dbReference>
<dbReference type="SUPFAM" id="SSF56784">
    <property type="entry name" value="HAD-like"/>
    <property type="match status" value="1"/>
</dbReference>
<dbReference type="InterPro" id="IPR023198">
    <property type="entry name" value="PGP-like_dom2"/>
</dbReference>
<reference evidence="6" key="2">
    <citation type="submission" date="2020-09" db="EMBL/GenBank/DDBJ databases">
        <authorList>
            <person name="Sun Q."/>
            <person name="Kim S."/>
        </authorList>
    </citation>
    <scope>NUCLEOTIDE SEQUENCE</scope>
    <source>
        <strain evidence="6">KCTC 12988</strain>
    </source>
</reference>
<dbReference type="RefSeq" id="WP_189573693.1">
    <property type="nucleotide sequence ID" value="NZ_BMXI01000020.1"/>
</dbReference>
<dbReference type="SUPFAM" id="SSF55620">
    <property type="entry name" value="Tetrahydrobiopterin biosynthesis enzymes-like"/>
    <property type="match status" value="1"/>
</dbReference>
<dbReference type="AlphaFoldDB" id="A0A918TX93"/>
<gene>
    <name evidence="6" type="ORF">GCM10007100_37190</name>
</gene>
<name>A0A918TX93_9BACT</name>
<dbReference type="Pfam" id="PF13419">
    <property type="entry name" value="HAD_2"/>
    <property type="match status" value="1"/>
</dbReference>
<dbReference type="SFLD" id="SFLDG01129">
    <property type="entry name" value="C1.5:_HAD__Beta-PGM__Phosphata"/>
    <property type="match status" value="1"/>
</dbReference>
<dbReference type="GO" id="GO:0006760">
    <property type="term" value="P:folic acid-containing compound metabolic process"/>
    <property type="evidence" value="ECO:0007669"/>
    <property type="project" value="InterPro"/>
</dbReference>
<dbReference type="PANTHER" id="PTHR43434">
    <property type="entry name" value="PHOSPHOGLYCOLATE PHOSPHATASE"/>
    <property type="match status" value="1"/>
</dbReference>
<evidence type="ECO:0000259" key="5">
    <source>
        <dbReference type="SMART" id="SM00905"/>
    </source>
</evidence>
<comment type="pathway">
    <text evidence="2">Organic acid metabolism; glycolate biosynthesis; glycolate from 2-phosphoglycolate: step 1/1.</text>
</comment>
<evidence type="ECO:0000313" key="6">
    <source>
        <dbReference type="EMBL" id="GHC65965.1"/>
    </source>
</evidence>
<dbReference type="SFLD" id="SFLDS00003">
    <property type="entry name" value="Haloacid_Dehalogenase"/>
    <property type="match status" value="1"/>
</dbReference>
<dbReference type="GO" id="GO:0004150">
    <property type="term" value="F:dihydroneopterin aldolase activity"/>
    <property type="evidence" value="ECO:0007669"/>
    <property type="project" value="InterPro"/>
</dbReference>
<proteinExistence type="inferred from homology"/>
<feature type="domain" description="Dihydroneopterin aldolase/epimerase" evidence="5">
    <location>
        <begin position="216"/>
        <end position="323"/>
    </location>
</feature>
<evidence type="ECO:0000256" key="1">
    <source>
        <dbReference type="ARBA" id="ARBA00000830"/>
    </source>
</evidence>
<dbReference type="InterPro" id="IPR023214">
    <property type="entry name" value="HAD_sf"/>
</dbReference>
<dbReference type="Gene3D" id="3.40.50.1000">
    <property type="entry name" value="HAD superfamily/HAD-like"/>
    <property type="match status" value="1"/>
</dbReference>
<comment type="caution">
    <text evidence="6">The sequence shown here is derived from an EMBL/GenBank/DDBJ whole genome shotgun (WGS) entry which is preliminary data.</text>
</comment>
<evidence type="ECO:0000256" key="3">
    <source>
        <dbReference type="ARBA" id="ARBA00006171"/>
    </source>
</evidence>
<evidence type="ECO:0000256" key="2">
    <source>
        <dbReference type="ARBA" id="ARBA00004818"/>
    </source>
</evidence>
<dbReference type="Pfam" id="PF02152">
    <property type="entry name" value="FolB"/>
    <property type="match status" value="1"/>
</dbReference>
<comment type="similarity">
    <text evidence="3">Belongs to the HAD-like hydrolase superfamily. CbbY/CbbZ/Gph/YieH family.</text>
</comment>
<evidence type="ECO:0000256" key="4">
    <source>
        <dbReference type="ARBA" id="ARBA00013078"/>
    </source>
</evidence>
<protein>
    <recommendedName>
        <fullName evidence="4">phosphoglycolate phosphatase</fullName>
        <ecNumber evidence="4">3.1.3.18</ecNumber>
    </recommendedName>
</protein>
<dbReference type="GO" id="GO:0006281">
    <property type="term" value="P:DNA repair"/>
    <property type="evidence" value="ECO:0007669"/>
    <property type="project" value="TreeGrafter"/>
</dbReference>
<evidence type="ECO:0000313" key="7">
    <source>
        <dbReference type="Proteomes" id="UP000644507"/>
    </source>
</evidence>
<dbReference type="EMBL" id="BMXI01000020">
    <property type="protein sequence ID" value="GHC65965.1"/>
    <property type="molecule type" value="Genomic_DNA"/>
</dbReference>
<comment type="catalytic activity">
    <reaction evidence="1">
        <text>2-phosphoglycolate + H2O = glycolate + phosphate</text>
        <dbReference type="Rhea" id="RHEA:14369"/>
        <dbReference type="ChEBI" id="CHEBI:15377"/>
        <dbReference type="ChEBI" id="CHEBI:29805"/>
        <dbReference type="ChEBI" id="CHEBI:43474"/>
        <dbReference type="ChEBI" id="CHEBI:58033"/>
        <dbReference type="EC" id="3.1.3.18"/>
    </reaction>
</comment>
<organism evidence="6 7">
    <name type="scientific">Roseibacillus persicicus</name>
    <dbReference type="NCBI Taxonomy" id="454148"/>
    <lineage>
        <taxon>Bacteria</taxon>
        <taxon>Pseudomonadati</taxon>
        <taxon>Verrucomicrobiota</taxon>
        <taxon>Verrucomicrobiia</taxon>
        <taxon>Verrucomicrobiales</taxon>
        <taxon>Verrucomicrobiaceae</taxon>
        <taxon>Roseibacillus</taxon>
    </lineage>
</organism>
<dbReference type="NCBIfam" id="TIGR00526">
    <property type="entry name" value="folB_dom"/>
    <property type="match status" value="1"/>
</dbReference>
<accession>A0A918TX93</accession>
<dbReference type="InterPro" id="IPR041492">
    <property type="entry name" value="HAD_2"/>
</dbReference>
<dbReference type="Proteomes" id="UP000644507">
    <property type="component" value="Unassembled WGS sequence"/>
</dbReference>
<dbReference type="GO" id="GO:0008967">
    <property type="term" value="F:phosphoglycolate phosphatase activity"/>
    <property type="evidence" value="ECO:0007669"/>
    <property type="project" value="UniProtKB-EC"/>
</dbReference>
<reference evidence="6" key="1">
    <citation type="journal article" date="2014" name="Int. J. Syst. Evol. Microbiol.">
        <title>Complete genome sequence of Corynebacterium casei LMG S-19264T (=DSM 44701T), isolated from a smear-ripened cheese.</title>
        <authorList>
            <consortium name="US DOE Joint Genome Institute (JGI-PGF)"/>
            <person name="Walter F."/>
            <person name="Albersmeier A."/>
            <person name="Kalinowski J."/>
            <person name="Ruckert C."/>
        </authorList>
    </citation>
    <scope>NUCLEOTIDE SEQUENCE</scope>
    <source>
        <strain evidence="6">KCTC 12988</strain>
    </source>
</reference>
<dbReference type="InterPro" id="IPR050155">
    <property type="entry name" value="HAD-like_hydrolase_sf"/>
</dbReference>
<dbReference type="Gene3D" id="3.30.1130.10">
    <property type="match status" value="1"/>
</dbReference>